<name>A0A8S1B7D4_ARCPL</name>
<reference evidence="2 3" key="1">
    <citation type="submission" date="2020-04" db="EMBL/GenBank/DDBJ databases">
        <authorList>
            <person name="Wallbank WR R."/>
            <person name="Pardo Diaz C."/>
            <person name="Kozak K."/>
            <person name="Martin S."/>
            <person name="Jiggins C."/>
            <person name="Moest M."/>
            <person name="Warren A I."/>
            <person name="Byers J.R.P. K."/>
            <person name="Montejo-Kovacevich G."/>
            <person name="Yen C E."/>
        </authorList>
    </citation>
    <scope>NUCLEOTIDE SEQUENCE [LARGE SCALE GENOMIC DNA]</scope>
</reference>
<protein>
    <recommendedName>
        <fullName evidence="1">DUF4455 domain-containing protein</fullName>
    </recommendedName>
</protein>
<dbReference type="Pfam" id="PF14643">
    <property type="entry name" value="DUF4455"/>
    <property type="match status" value="1"/>
</dbReference>
<sequence length="813" mass="92539">MEISLSSSISSGKACACNKVVKNVQRVAKAGCSDDNDAVAALPDDWVPRHSGPILKNYLKQREQDHQSVTDDILKCTAVVNRDIDEKIRKLSENLLANIFQNQLDMDCVIEKCDKKKELLGKKDFDEAMKLINELKLKRIDEILSFKKEANALEKERGDGLKIVLREKFQHLISVGHLTPKELLHNFDERIYEINQQLLSNTRAFIDLEAQLRAQLDASIVDMRSNLNQLALGVGLMYRKRESVTTVRVYKDSKISHRRSLSADFCITGMVLGHSLLKDVKELDACIARVVQAYRTAVYKIYTAFSVKMDDLENDLCGFQVINDLNHIHLCEISDFQKLIEVPLRRLSVITNTTANSKTLFEITGADVITMQKSLYSLGERLQNTYLILNHAGHLWDSHILRSAHAQKLTMCAVEDLITSHDAIELANEIQLSIAMEQLRCAPDAEKLQQIYDPIVLLLEKTAEIYVQHSESELGRLEEYMNFPAYLSNTLLSEFDLFLEKYSRSSGVPNNVTSPRKVSTPPTRNSSQLYLPLPRAILQTELQELALNNWKNGFLESFQSNIVSVPEQLRQQAQLWVDERSTSLHMRYSFKMVSHSVRLERVKAARDARLAELRHHDARLESHLHAIYNLIDRLPVEVSEFGAIDSPIFYPYVSMLDRITNSINEVLDQDPPNLEEKKLKMSSYALRLPKHRELFEESLDKVITDYKLLLEHGFQEARVSNVRFMAQIKMFSEGGKYATQEAIKTSAALTKASETLEVCSNKTLEALHQRRSQLLAQADSLLLPVMRIVADVAKGSTKGNKQLEKSKSMTKKK</sequence>
<evidence type="ECO:0000259" key="1">
    <source>
        <dbReference type="Pfam" id="PF14643"/>
    </source>
</evidence>
<keyword evidence="3" id="KW-1185">Reference proteome</keyword>
<evidence type="ECO:0000313" key="3">
    <source>
        <dbReference type="Proteomes" id="UP000494106"/>
    </source>
</evidence>
<evidence type="ECO:0000313" key="2">
    <source>
        <dbReference type="EMBL" id="CAB3252528.1"/>
    </source>
</evidence>
<dbReference type="AlphaFoldDB" id="A0A8S1B7D4"/>
<organism evidence="2 3">
    <name type="scientific">Arctia plantaginis</name>
    <name type="common">Wood tiger moth</name>
    <name type="synonym">Phalaena plantaginis</name>
    <dbReference type="NCBI Taxonomy" id="874455"/>
    <lineage>
        <taxon>Eukaryota</taxon>
        <taxon>Metazoa</taxon>
        <taxon>Ecdysozoa</taxon>
        <taxon>Arthropoda</taxon>
        <taxon>Hexapoda</taxon>
        <taxon>Insecta</taxon>
        <taxon>Pterygota</taxon>
        <taxon>Neoptera</taxon>
        <taxon>Endopterygota</taxon>
        <taxon>Lepidoptera</taxon>
        <taxon>Glossata</taxon>
        <taxon>Ditrysia</taxon>
        <taxon>Noctuoidea</taxon>
        <taxon>Erebidae</taxon>
        <taxon>Arctiinae</taxon>
        <taxon>Arctia</taxon>
    </lineage>
</organism>
<dbReference type="EMBL" id="CADEBC010000556">
    <property type="protein sequence ID" value="CAB3252528.1"/>
    <property type="molecule type" value="Genomic_DNA"/>
</dbReference>
<gene>
    <name evidence="2" type="ORF">APLA_LOCUS13580</name>
</gene>
<dbReference type="OrthoDB" id="431588at2759"/>
<dbReference type="Proteomes" id="UP000494106">
    <property type="component" value="Unassembled WGS sequence"/>
</dbReference>
<proteinExistence type="predicted"/>
<feature type="domain" description="DUF4455" evidence="1">
    <location>
        <begin position="60"/>
        <end position="215"/>
    </location>
</feature>
<comment type="caution">
    <text evidence="2">The sequence shown here is derived from an EMBL/GenBank/DDBJ whole genome shotgun (WGS) entry which is preliminary data.</text>
</comment>
<accession>A0A8S1B7D4</accession>
<dbReference type="InterPro" id="IPR028089">
    <property type="entry name" value="DUF4455"/>
</dbReference>